<dbReference type="STRING" id="1122192.SAMN02745673_02710"/>
<dbReference type="Proteomes" id="UP000190637">
    <property type="component" value="Unassembled WGS sequence"/>
</dbReference>
<dbReference type="OrthoDB" id="2374094at2"/>
<feature type="region of interest" description="Disordered" evidence="2">
    <location>
        <begin position="181"/>
        <end position="206"/>
    </location>
</feature>
<evidence type="ECO:0000256" key="1">
    <source>
        <dbReference type="SAM" id="Coils"/>
    </source>
</evidence>
<dbReference type="AlphaFoldDB" id="A0A1T4RD49"/>
<dbReference type="InterPro" id="IPR036388">
    <property type="entry name" value="WH-like_DNA-bd_sf"/>
</dbReference>
<dbReference type="PANTHER" id="PTHR43252">
    <property type="entry name" value="TRANSCRIPTIONAL REGULATOR YQJI"/>
    <property type="match status" value="1"/>
</dbReference>
<evidence type="ECO:0000313" key="5">
    <source>
        <dbReference type="Proteomes" id="UP000190637"/>
    </source>
</evidence>
<gene>
    <name evidence="4" type="ORF">SAMN02745673_02710</name>
</gene>
<feature type="domain" description="Transcription regulator PadR N-terminal" evidence="3">
    <location>
        <begin position="13"/>
        <end position="89"/>
    </location>
</feature>
<dbReference type="PANTHER" id="PTHR43252:SF6">
    <property type="entry name" value="NEGATIVE TRANSCRIPTION REGULATOR PADR"/>
    <property type="match status" value="1"/>
</dbReference>
<dbReference type="Pfam" id="PF03551">
    <property type="entry name" value="PadR"/>
    <property type="match status" value="1"/>
</dbReference>
<dbReference type="InterPro" id="IPR005149">
    <property type="entry name" value="Tscrpt_reg_PadR_N"/>
</dbReference>
<evidence type="ECO:0000256" key="2">
    <source>
        <dbReference type="SAM" id="MobiDB-lite"/>
    </source>
</evidence>
<evidence type="ECO:0000313" key="4">
    <source>
        <dbReference type="EMBL" id="SKA13829.1"/>
    </source>
</evidence>
<dbReference type="Gene3D" id="1.10.10.10">
    <property type="entry name" value="Winged helix-like DNA-binding domain superfamily/Winged helix DNA-binding domain"/>
    <property type="match status" value="1"/>
</dbReference>
<dbReference type="SUPFAM" id="SSF46785">
    <property type="entry name" value="Winged helix' DNA-binding domain"/>
    <property type="match status" value="1"/>
</dbReference>
<proteinExistence type="predicted"/>
<dbReference type="RefSeq" id="WP_078762005.1">
    <property type="nucleotide sequence ID" value="NZ_FUWS01000006.1"/>
</dbReference>
<dbReference type="InterPro" id="IPR036390">
    <property type="entry name" value="WH_DNA-bd_sf"/>
</dbReference>
<protein>
    <submittedName>
        <fullName evidence="4">Transcriptional regulator, PadR family</fullName>
    </submittedName>
</protein>
<accession>A0A1T4RD49</accession>
<dbReference type="EMBL" id="FUWS01000006">
    <property type="protein sequence ID" value="SKA13829.1"/>
    <property type="molecule type" value="Genomic_DNA"/>
</dbReference>
<feature type="coiled-coil region" evidence="1">
    <location>
        <begin position="114"/>
        <end position="148"/>
    </location>
</feature>
<keyword evidence="5" id="KW-1185">Reference proteome</keyword>
<keyword evidence="1" id="KW-0175">Coiled coil</keyword>
<reference evidence="4 5" key="1">
    <citation type="submission" date="2017-02" db="EMBL/GenBank/DDBJ databases">
        <authorList>
            <person name="Peterson S.W."/>
        </authorList>
    </citation>
    <scope>NUCLEOTIDE SEQUENCE [LARGE SCALE GENOMIC DNA]</scope>
    <source>
        <strain evidence="4 5">DSM 45154</strain>
    </source>
</reference>
<name>A0A1T4RD49_9ACTN</name>
<sequence>MGTRRTHVLELAVLGLLDAAPLHGYELRKRLAQELGTLRTFSYGSLYPCLRRLLDEGLVTQTPDGSGPSRGRRSRIVYRLTGAGRDRLDRLLSEVGPAACDDECFGVHFALFGRTRADVRVRILEARRDRLRRQLDHANQRLDQVAGRCDGYLFELNRHSVESVEREVHWLDDLIDRERRGPEGAATLGGRTDPGQPGSAPPARPQ</sequence>
<organism evidence="4 5">
    <name type="scientific">Marinactinospora thermotolerans DSM 45154</name>
    <dbReference type="NCBI Taxonomy" id="1122192"/>
    <lineage>
        <taxon>Bacteria</taxon>
        <taxon>Bacillati</taxon>
        <taxon>Actinomycetota</taxon>
        <taxon>Actinomycetes</taxon>
        <taxon>Streptosporangiales</taxon>
        <taxon>Nocardiopsidaceae</taxon>
        <taxon>Marinactinospora</taxon>
    </lineage>
</organism>
<evidence type="ECO:0000259" key="3">
    <source>
        <dbReference type="Pfam" id="PF03551"/>
    </source>
</evidence>